<dbReference type="AlphaFoldDB" id="A0A2R6S6T2"/>
<gene>
    <name evidence="2" type="ORF">PHLCEN_2v260</name>
</gene>
<feature type="compositionally biased region" description="Polar residues" evidence="1">
    <location>
        <begin position="152"/>
        <end position="174"/>
    </location>
</feature>
<feature type="compositionally biased region" description="Acidic residues" evidence="1">
    <location>
        <begin position="66"/>
        <end position="82"/>
    </location>
</feature>
<protein>
    <submittedName>
        <fullName evidence="2">Uncharacterized protein</fullName>
    </submittedName>
</protein>
<feature type="compositionally biased region" description="Basic residues" evidence="1">
    <location>
        <begin position="1"/>
        <end position="13"/>
    </location>
</feature>
<proteinExistence type="predicted"/>
<sequence>MTRKSTRSKASRVRHIESPHHSRPRDAETSIIRTPRVSTPRQPRRDRSAHRSNRAEDCGTLTVTEPLEEGEITESYTEDEYEHPDPDIPETQQEDWNGPPEDDLLKNECWGWLEPVNRGLKRLVFEHKKPEYKIGRHPDCDHIIDGSKHISEQSLVSSRSSTDLPSTQAGSTAL</sequence>
<organism evidence="2 3">
    <name type="scientific">Hermanssonia centrifuga</name>
    <dbReference type="NCBI Taxonomy" id="98765"/>
    <lineage>
        <taxon>Eukaryota</taxon>
        <taxon>Fungi</taxon>
        <taxon>Dikarya</taxon>
        <taxon>Basidiomycota</taxon>
        <taxon>Agaricomycotina</taxon>
        <taxon>Agaricomycetes</taxon>
        <taxon>Polyporales</taxon>
        <taxon>Meruliaceae</taxon>
        <taxon>Hermanssonia</taxon>
    </lineage>
</organism>
<feature type="compositionally biased region" description="Basic residues" evidence="1">
    <location>
        <begin position="42"/>
        <end position="52"/>
    </location>
</feature>
<dbReference type="Proteomes" id="UP000186601">
    <property type="component" value="Unassembled WGS sequence"/>
</dbReference>
<feature type="region of interest" description="Disordered" evidence="1">
    <location>
        <begin position="151"/>
        <end position="174"/>
    </location>
</feature>
<evidence type="ECO:0000256" key="1">
    <source>
        <dbReference type="SAM" id="MobiDB-lite"/>
    </source>
</evidence>
<dbReference type="Gene3D" id="2.60.200.20">
    <property type="match status" value="1"/>
</dbReference>
<dbReference type="InterPro" id="IPR008984">
    <property type="entry name" value="SMAD_FHA_dom_sf"/>
</dbReference>
<accession>A0A2R6S6T2</accession>
<name>A0A2R6S6T2_9APHY</name>
<evidence type="ECO:0000313" key="3">
    <source>
        <dbReference type="Proteomes" id="UP000186601"/>
    </source>
</evidence>
<feature type="region of interest" description="Disordered" evidence="1">
    <location>
        <begin position="1"/>
        <end position="101"/>
    </location>
</feature>
<evidence type="ECO:0000313" key="2">
    <source>
        <dbReference type="EMBL" id="PSS37899.1"/>
    </source>
</evidence>
<keyword evidence="3" id="KW-1185">Reference proteome</keyword>
<dbReference type="SUPFAM" id="SSF49879">
    <property type="entry name" value="SMAD/FHA domain"/>
    <property type="match status" value="1"/>
</dbReference>
<dbReference type="EMBL" id="MLYV02000022">
    <property type="protein sequence ID" value="PSS37899.1"/>
    <property type="molecule type" value="Genomic_DNA"/>
</dbReference>
<feature type="compositionally biased region" description="Basic and acidic residues" evidence="1">
    <location>
        <begin position="14"/>
        <end position="28"/>
    </location>
</feature>
<comment type="caution">
    <text evidence="2">The sequence shown here is derived from an EMBL/GenBank/DDBJ whole genome shotgun (WGS) entry which is preliminary data.</text>
</comment>
<reference evidence="2 3" key="1">
    <citation type="submission" date="2018-02" db="EMBL/GenBank/DDBJ databases">
        <title>Genome sequence of the basidiomycete white-rot fungus Phlebia centrifuga.</title>
        <authorList>
            <person name="Granchi Z."/>
            <person name="Peng M."/>
            <person name="de Vries R.P."/>
            <person name="Hilden K."/>
            <person name="Makela M.R."/>
            <person name="Grigoriev I."/>
            <person name="Riley R."/>
        </authorList>
    </citation>
    <scope>NUCLEOTIDE SEQUENCE [LARGE SCALE GENOMIC DNA]</scope>
    <source>
        <strain evidence="2 3">FBCC195</strain>
    </source>
</reference>